<dbReference type="HOGENOM" id="CLU_030571_7_2_10"/>
<dbReference type="RefSeq" id="WP_013768918.1">
    <property type="nucleotide sequence ID" value="NC_015511.1"/>
</dbReference>
<dbReference type="OrthoDB" id="9784009at2"/>
<dbReference type="Pfam" id="PF00581">
    <property type="entry name" value="Rhodanese"/>
    <property type="match status" value="1"/>
</dbReference>
<dbReference type="PANTHER" id="PTHR43084">
    <property type="entry name" value="PERSULFIDE DIOXYGENASE ETHE1"/>
    <property type="match status" value="1"/>
</dbReference>
<dbReference type="KEGG" id="hhy:Halhy_6585"/>
<dbReference type="InterPro" id="IPR036873">
    <property type="entry name" value="Rhodanese-like_dom_sf"/>
</dbReference>
<dbReference type="SMART" id="SM00450">
    <property type="entry name" value="RHOD"/>
    <property type="match status" value="1"/>
</dbReference>
<dbReference type="InterPro" id="IPR051682">
    <property type="entry name" value="Mito_Persulfide_Diox"/>
</dbReference>
<sequence>MESVKTIDAHTLNAWLSSGQPISLLDIRPMKERMEWRIPPSLHIDAYDQLKAGNDESLQALYLDKKTPVVTFCAGGKLSLFAAEILTQRGYSVFSLEGGMKAWNYAWNTAEMQVGENLSIIQVRRLAKGCLSYLIASEGEAMVIDANLDPEVYLQLAQEKGWKIRHVADTHVHADYVSRTKELALASGATHYMLEQAQVEYPFTPLKDGEGIELGSSRVVVLHTPGHTDESISFWLEQGVLFTGDTLFTDGIGRPDLKADEQKARQKAKALFMSLQKILLLDPATVILPAHLATSLGLHQGLVAERLDNLVNKIPALELTIEEFVQTLLDKLPPTPPNYLAISAINRSGDHANYNLADLEAGANRCAIQ</sequence>
<accession>F4L7P3</accession>
<dbReference type="PANTHER" id="PTHR43084:SF7">
    <property type="entry name" value="BETA-LACTAMASE DOMAIN PROTEIN"/>
    <property type="match status" value="1"/>
</dbReference>
<dbReference type="GO" id="GO:0070813">
    <property type="term" value="P:hydrogen sulfide metabolic process"/>
    <property type="evidence" value="ECO:0007669"/>
    <property type="project" value="TreeGrafter"/>
</dbReference>
<dbReference type="Pfam" id="PF00753">
    <property type="entry name" value="Lactamase_B"/>
    <property type="match status" value="1"/>
</dbReference>
<dbReference type="CDD" id="cd07724">
    <property type="entry name" value="POD-like_MBL-fold"/>
    <property type="match status" value="1"/>
</dbReference>
<geneLocation type="plasmid" evidence="2 3">
    <name>pHALHY01</name>
</geneLocation>
<dbReference type="CDD" id="cd00158">
    <property type="entry name" value="RHOD"/>
    <property type="match status" value="1"/>
</dbReference>
<dbReference type="EMBL" id="CP002692">
    <property type="protein sequence ID" value="AEE54401.1"/>
    <property type="molecule type" value="Genomic_DNA"/>
</dbReference>
<dbReference type="InterPro" id="IPR001279">
    <property type="entry name" value="Metallo-B-lactamas"/>
</dbReference>
<dbReference type="SUPFAM" id="SSF52821">
    <property type="entry name" value="Rhodanese/Cell cycle control phosphatase"/>
    <property type="match status" value="1"/>
</dbReference>
<reference key="2">
    <citation type="submission" date="2011-04" db="EMBL/GenBank/DDBJ databases">
        <title>Complete sequence of plasmid 1 of Haliscomenobacter hydrossis DSM 1100.</title>
        <authorList>
            <consortium name="US DOE Joint Genome Institute (JGI-PGF)"/>
            <person name="Lucas S."/>
            <person name="Han J."/>
            <person name="Lapidus A."/>
            <person name="Bruce D."/>
            <person name="Goodwin L."/>
            <person name="Pitluck S."/>
            <person name="Peters L."/>
            <person name="Kyrpides N."/>
            <person name="Mavromatis K."/>
            <person name="Ivanova N."/>
            <person name="Ovchinnikova G."/>
            <person name="Pagani I."/>
            <person name="Daligault H."/>
            <person name="Detter J.C."/>
            <person name="Han C."/>
            <person name="Land M."/>
            <person name="Hauser L."/>
            <person name="Markowitz V."/>
            <person name="Cheng J.-F."/>
            <person name="Hugenholtz P."/>
            <person name="Woyke T."/>
            <person name="Wu D."/>
            <person name="Verbarg S."/>
            <person name="Frueling A."/>
            <person name="Brambilla E."/>
            <person name="Klenk H.-P."/>
            <person name="Eisen J.A."/>
        </authorList>
    </citation>
    <scope>NUCLEOTIDE SEQUENCE</scope>
    <source>
        <strain>DSM 1100</strain>
    </source>
</reference>
<dbReference type="Proteomes" id="UP000008461">
    <property type="component" value="Plasmid pHALHY01"/>
</dbReference>
<dbReference type="GO" id="GO:0050313">
    <property type="term" value="F:sulfur dioxygenase activity"/>
    <property type="evidence" value="ECO:0007669"/>
    <property type="project" value="InterPro"/>
</dbReference>
<evidence type="ECO:0000313" key="3">
    <source>
        <dbReference type="Proteomes" id="UP000008461"/>
    </source>
</evidence>
<dbReference type="GO" id="GO:0006749">
    <property type="term" value="P:glutathione metabolic process"/>
    <property type="evidence" value="ECO:0007669"/>
    <property type="project" value="InterPro"/>
</dbReference>
<dbReference type="SUPFAM" id="SSF56281">
    <property type="entry name" value="Metallo-hydrolase/oxidoreductase"/>
    <property type="match status" value="1"/>
</dbReference>
<gene>
    <name evidence="2" type="ordered locus">Halhy_6585</name>
</gene>
<dbReference type="InterPro" id="IPR036866">
    <property type="entry name" value="RibonucZ/Hydroxyglut_hydro"/>
</dbReference>
<dbReference type="PROSITE" id="PS50206">
    <property type="entry name" value="RHODANESE_3"/>
    <property type="match status" value="1"/>
</dbReference>
<keyword evidence="2" id="KW-0614">Plasmid</keyword>
<evidence type="ECO:0000259" key="1">
    <source>
        <dbReference type="PROSITE" id="PS50206"/>
    </source>
</evidence>
<reference evidence="2 3" key="1">
    <citation type="journal article" date="2011" name="Stand. Genomic Sci.">
        <title>Complete genome sequence of Haliscomenobacter hydrossis type strain (O).</title>
        <authorList>
            <consortium name="US DOE Joint Genome Institute (JGI-PGF)"/>
            <person name="Daligault H."/>
            <person name="Lapidus A."/>
            <person name="Zeytun A."/>
            <person name="Nolan M."/>
            <person name="Lucas S."/>
            <person name="Del Rio T.G."/>
            <person name="Tice H."/>
            <person name="Cheng J.F."/>
            <person name="Tapia R."/>
            <person name="Han C."/>
            <person name="Goodwin L."/>
            <person name="Pitluck S."/>
            <person name="Liolios K."/>
            <person name="Pagani I."/>
            <person name="Ivanova N."/>
            <person name="Huntemann M."/>
            <person name="Mavromatis K."/>
            <person name="Mikhailova N."/>
            <person name="Pati A."/>
            <person name="Chen A."/>
            <person name="Palaniappan K."/>
            <person name="Land M."/>
            <person name="Hauser L."/>
            <person name="Brambilla E.M."/>
            <person name="Rohde M."/>
            <person name="Verbarg S."/>
            <person name="Goker M."/>
            <person name="Bristow J."/>
            <person name="Eisen J.A."/>
            <person name="Markowitz V."/>
            <person name="Hugenholtz P."/>
            <person name="Kyrpides N.C."/>
            <person name="Klenk H.P."/>
            <person name="Woyke T."/>
        </authorList>
    </citation>
    <scope>NUCLEOTIDE SEQUENCE [LARGE SCALE GENOMIC DNA]</scope>
    <source>
        <strain evidence="3">ATCC 27775 / DSM 1100 / LMG 10767 / O</strain>
        <plasmid evidence="3">Plasmid pHALHY01</plasmid>
    </source>
</reference>
<dbReference type="SMART" id="SM00849">
    <property type="entry name" value="Lactamase_B"/>
    <property type="match status" value="1"/>
</dbReference>
<dbReference type="Gene3D" id="3.60.15.10">
    <property type="entry name" value="Ribonuclease Z/Hydroxyacylglutathione hydrolase-like"/>
    <property type="match status" value="1"/>
</dbReference>
<evidence type="ECO:0000313" key="2">
    <source>
        <dbReference type="EMBL" id="AEE54401.1"/>
    </source>
</evidence>
<dbReference type="InterPro" id="IPR001763">
    <property type="entry name" value="Rhodanese-like_dom"/>
</dbReference>
<dbReference type="AlphaFoldDB" id="F4L7P3"/>
<feature type="domain" description="Rhodanese" evidence="1">
    <location>
        <begin position="18"/>
        <end position="112"/>
    </location>
</feature>
<dbReference type="Gene3D" id="3.40.250.10">
    <property type="entry name" value="Rhodanese-like domain"/>
    <property type="match status" value="1"/>
</dbReference>
<name>F4L7P3_HALH1</name>
<proteinExistence type="predicted"/>
<protein>
    <submittedName>
        <fullName evidence="2">Rhodanese-like protein</fullName>
    </submittedName>
</protein>
<keyword evidence="3" id="KW-1185">Reference proteome</keyword>
<organism evidence="2 3">
    <name type="scientific">Haliscomenobacter hydrossis (strain ATCC 27775 / DSM 1100 / LMG 10767 / O)</name>
    <dbReference type="NCBI Taxonomy" id="760192"/>
    <lineage>
        <taxon>Bacteria</taxon>
        <taxon>Pseudomonadati</taxon>
        <taxon>Bacteroidota</taxon>
        <taxon>Saprospiria</taxon>
        <taxon>Saprospirales</taxon>
        <taxon>Haliscomenobacteraceae</taxon>
        <taxon>Haliscomenobacter</taxon>
    </lineage>
</organism>
<dbReference type="InterPro" id="IPR044528">
    <property type="entry name" value="POD-like_MBL-fold"/>
</dbReference>